<dbReference type="AlphaFoldDB" id="A0AA39R5N6"/>
<dbReference type="EMBL" id="JAFEKC020000004">
    <property type="protein sequence ID" value="KAK0515377.1"/>
    <property type="molecule type" value="Genomic_DNA"/>
</dbReference>
<keyword evidence="3" id="KW-1185">Reference proteome</keyword>
<proteinExistence type="predicted"/>
<reference evidence="2" key="1">
    <citation type="submission" date="2023-03" db="EMBL/GenBank/DDBJ databases">
        <title>Complete genome of Cladonia borealis.</title>
        <authorList>
            <person name="Park H."/>
        </authorList>
    </citation>
    <scope>NUCLEOTIDE SEQUENCE</scope>
    <source>
        <strain evidence="2">ANT050790</strain>
    </source>
</reference>
<feature type="signal peptide" evidence="1">
    <location>
        <begin position="1"/>
        <end position="22"/>
    </location>
</feature>
<sequence>MDHINALKKVLALSALAYAVQAQNYLPYIDGQCTKPVTNFTINGNVEDVTSSFSLEGFPAAARFSNPGFGGAESQDGSGYDVWWKTSPVDVGCGQALMQAYSQGSYGDLAFNAPAGNVIMFSNGEGCIYSHIPLGVELEGSFCCGTGDCGALSVGDASFAKRDTSTIGSLLQSWVPTARSESAAGHAAAAGSITRKLARQGNFDASKCTTTVGPSGPGYPSAGQQVLVANPQQCSAGTCSFSTSHGVTVSTSFTSSSTTTITNTVGASLSIEVGVDFIAEAKVTTSAEYSWAKAVAQSTSTTITNSTTLTVTNNIGQQPGTNAFVTFTPTYTCWGVTVTCGPKDQGEFNFCQPALTSDGTGVEGDYTVVYTN</sequence>
<dbReference type="SUPFAM" id="SSF56973">
    <property type="entry name" value="Aerolisin/ETX pore-forming domain"/>
    <property type="match status" value="1"/>
</dbReference>
<dbReference type="Proteomes" id="UP001166286">
    <property type="component" value="Unassembled WGS sequence"/>
</dbReference>
<feature type="chain" id="PRO_5041245666" evidence="1">
    <location>
        <begin position="23"/>
        <end position="372"/>
    </location>
</feature>
<accession>A0AA39R5N6</accession>
<organism evidence="2 3">
    <name type="scientific">Cladonia borealis</name>
    <dbReference type="NCBI Taxonomy" id="184061"/>
    <lineage>
        <taxon>Eukaryota</taxon>
        <taxon>Fungi</taxon>
        <taxon>Dikarya</taxon>
        <taxon>Ascomycota</taxon>
        <taxon>Pezizomycotina</taxon>
        <taxon>Lecanoromycetes</taxon>
        <taxon>OSLEUM clade</taxon>
        <taxon>Lecanoromycetidae</taxon>
        <taxon>Lecanorales</taxon>
        <taxon>Lecanorineae</taxon>
        <taxon>Cladoniaceae</taxon>
        <taxon>Cladonia</taxon>
    </lineage>
</organism>
<comment type="caution">
    <text evidence="2">The sequence shown here is derived from an EMBL/GenBank/DDBJ whole genome shotgun (WGS) entry which is preliminary data.</text>
</comment>
<protein>
    <submittedName>
        <fullName evidence="2">Uncharacterized protein</fullName>
    </submittedName>
</protein>
<evidence type="ECO:0000313" key="2">
    <source>
        <dbReference type="EMBL" id="KAK0515377.1"/>
    </source>
</evidence>
<gene>
    <name evidence="2" type="ORF">JMJ35_002756</name>
</gene>
<name>A0AA39R5N6_9LECA</name>
<evidence type="ECO:0000256" key="1">
    <source>
        <dbReference type="SAM" id="SignalP"/>
    </source>
</evidence>
<evidence type="ECO:0000313" key="3">
    <source>
        <dbReference type="Proteomes" id="UP001166286"/>
    </source>
</evidence>
<dbReference type="Gene3D" id="2.170.15.10">
    <property type="entry name" value="Proaerolysin, chain A, domain 3"/>
    <property type="match status" value="1"/>
</dbReference>
<keyword evidence="1" id="KW-0732">Signal</keyword>